<dbReference type="PANTHER" id="PTHR11668">
    <property type="entry name" value="SERINE/THREONINE PROTEIN PHOSPHATASE"/>
    <property type="match status" value="1"/>
</dbReference>
<dbReference type="GO" id="GO:0005737">
    <property type="term" value="C:cytoplasm"/>
    <property type="evidence" value="ECO:0007669"/>
    <property type="project" value="TreeGrafter"/>
</dbReference>
<proteinExistence type="predicted"/>
<dbReference type="Proteomes" id="UP000821853">
    <property type="component" value="Unassembled WGS sequence"/>
</dbReference>
<evidence type="ECO:0000256" key="2">
    <source>
        <dbReference type="ARBA" id="ARBA00013081"/>
    </source>
</evidence>
<gene>
    <name evidence="11" type="ORF">HPB48_022545</name>
</gene>
<dbReference type="GO" id="GO:0004722">
    <property type="term" value="F:protein serine/threonine phosphatase activity"/>
    <property type="evidence" value="ECO:0007669"/>
    <property type="project" value="UniProtKB-EC"/>
</dbReference>
<accession>A0A9J6FRI8</accession>
<dbReference type="GO" id="GO:0005634">
    <property type="term" value="C:nucleus"/>
    <property type="evidence" value="ECO:0007669"/>
    <property type="project" value="TreeGrafter"/>
</dbReference>
<evidence type="ECO:0000256" key="1">
    <source>
        <dbReference type="ARBA" id="ARBA00001936"/>
    </source>
</evidence>
<sequence>MIGCLIRLNGAGNRPWKTEEPPASVLPPLIDPRHPRNTKPLNTCADIHGQYAVLRLLYQCGAFPTRTRYLFLGCYVDRGQGEQTLETICLLLAYKVKYAETFFLLRGNPSSTPPLAASTATATSASSAAAPSCGRPSSTPCSSLPLSTTRSSAATGGSPLTSAVNGADQAHHATNGPGATLLYDLAFVHGWVENDRDVPVLAYFSAIIS</sequence>
<keyword evidence="4" id="KW-0378">Hydrolase</keyword>
<dbReference type="InterPro" id="IPR006186">
    <property type="entry name" value="Ser/Thr-sp_prot-phosphatase"/>
</dbReference>
<evidence type="ECO:0000256" key="5">
    <source>
        <dbReference type="ARBA" id="ARBA00022912"/>
    </source>
</evidence>
<dbReference type="PRINTS" id="PR00114">
    <property type="entry name" value="STPHPHTASE"/>
</dbReference>
<comment type="catalytic activity">
    <reaction evidence="8">
        <text>O-phospho-L-threonyl-[protein] + H2O = L-threonyl-[protein] + phosphate</text>
        <dbReference type="Rhea" id="RHEA:47004"/>
        <dbReference type="Rhea" id="RHEA-COMP:11060"/>
        <dbReference type="Rhea" id="RHEA-COMP:11605"/>
        <dbReference type="ChEBI" id="CHEBI:15377"/>
        <dbReference type="ChEBI" id="CHEBI:30013"/>
        <dbReference type="ChEBI" id="CHEBI:43474"/>
        <dbReference type="ChEBI" id="CHEBI:61977"/>
        <dbReference type="EC" id="3.1.3.16"/>
    </reaction>
</comment>
<comment type="cofactor">
    <cofactor evidence="1">
        <name>Mn(2+)</name>
        <dbReference type="ChEBI" id="CHEBI:29035"/>
    </cofactor>
</comment>
<evidence type="ECO:0000313" key="12">
    <source>
        <dbReference type="Proteomes" id="UP000821853"/>
    </source>
</evidence>
<dbReference type="VEuPathDB" id="VectorBase:HLOH_064019"/>
<dbReference type="AlphaFoldDB" id="A0A9J6FRI8"/>
<evidence type="ECO:0000313" key="11">
    <source>
        <dbReference type="EMBL" id="KAH9365395.1"/>
    </source>
</evidence>
<evidence type="ECO:0000256" key="9">
    <source>
        <dbReference type="SAM" id="MobiDB-lite"/>
    </source>
</evidence>
<evidence type="ECO:0000256" key="3">
    <source>
        <dbReference type="ARBA" id="ARBA00022723"/>
    </source>
</evidence>
<evidence type="ECO:0000256" key="7">
    <source>
        <dbReference type="ARBA" id="ARBA00047761"/>
    </source>
</evidence>
<comment type="catalytic activity">
    <reaction evidence="7">
        <text>O-phospho-L-seryl-[protein] + H2O = L-seryl-[protein] + phosphate</text>
        <dbReference type="Rhea" id="RHEA:20629"/>
        <dbReference type="Rhea" id="RHEA-COMP:9863"/>
        <dbReference type="Rhea" id="RHEA-COMP:11604"/>
        <dbReference type="ChEBI" id="CHEBI:15377"/>
        <dbReference type="ChEBI" id="CHEBI:29999"/>
        <dbReference type="ChEBI" id="CHEBI:43474"/>
        <dbReference type="ChEBI" id="CHEBI:83421"/>
        <dbReference type="EC" id="3.1.3.16"/>
    </reaction>
</comment>
<dbReference type="InterPro" id="IPR050341">
    <property type="entry name" value="PP1_catalytic_subunit"/>
</dbReference>
<protein>
    <recommendedName>
        <fullName evidence="2">protein-serine/threonine phosphatase</fullName>
        <ecNumber evidence="2">3.1.3.16</ecNumber>
    </recommendedName>
</protein>
<feature type="compositionally biased region" description="Low complexity" evidence="9">
    <location>
        <begin position="127"/>
        <end position="158"/>
    </location>
</feature>
<reference evidence="11 12" key="1">
    <citation type="journal article" date="2020" name="Cell">
        <title>Large-Scale Comparative Analyses of Tick Genomes Elucidate Their Genetic Diversity and Vector Capacities.</title>
        <authorList>
            <consortium name="Tick Genome and Microbiome Consortium (TIGMIC)"/>
            <person name="Jia N."/>
            <person name="Wang J."/>
            <person name="Shi W."/>
            <person name="Du L."/>
            <person name="Sun Y."/>
            <person name="Zhan W."/>
            <person name="Jiang J.F."/>
            <person name="Wang Q."/>
            <person name="Zhang B."/>
            <person name="Ji P."/>
            <person name="Bell-Sakyi L."/>
            <person name="Cui X.M."/>
            <person name="Yuan T.T."/>
            <person name="Jiang B.G."/>
            <person name="Yang W.F."/>
            <person name="Lam T.T."/>
            <person name="Chang Q.C."/>
            <person name="Ding S.J."/>
            <person name="Wang X.J."/>
            <person name="Zhu J.G."/>
            <person name="Ruan X.D."/>
            <person name="Zhao L."/>
            <person name="Wei J.T."/>
            <person name="Ye R.Z."/>
            <person name="Que T.C."/>
            <person name="Du C.H."/>
            <person name="Zhou Y.H."/>
            <person name="Cheng J.X."/>
            <person name="Dai P.F."/>
            <person name="Guo W.B."/>
            <person name="Han X.H."/>
            <person name="Huang E.J."/>
            <person name="Li L.F."/>
            <person name="Wei W."/>
            <person name="Gao Y.C."/>
            <person name="Liu J.Z."/>
            <person name="Shao H.Z."/>
            <person name="Wang X."/>
            <person name="Wang C.C."/>
            <person name="Yang T.C."/>
            <person name="Huo Q.B."/>
            <person name="Li W."/>
            <person name="Chen H.Y."/>
            <person name="Chen S.E."/>
            <person name="Zhou L.G."/>
            <person name="Ni X.B."/>
            <person name="Tian J.H."/>
            <person name="Sheng Y."/>
            <person name="Liu T."/>
            <person name="Pan Y.S."/>
            <person name="Xia L.Y."/>
            <person name="Li J."/>
            <person name="Zhao F."/>
            <person name="Cao W.C."/>
        </authorList>
    </citation>
    <scope>NUCLEOTIDE SEQUENCE [LARGE SCALE GENOMIC DNA]</scope>
    <source>
        <strain evidence="11">HaeL-2018</strain>
    </source>
</reference>
<dbReference type="OrthoDB" id="1930084at2759"/>
<keyword evidence="5" id="KW-0904">Protein phosphatase</keyword>
<dbReference type="SUPFAM" id="SSF56300">
    <property type="entry name" value="Metallo-dependent phosphatases"/>
    <property type="match status" value="1"/>
</dbReference>
<keyword evidence="6" id="KW-0464">Manganese</keyword>
<evidence type="ECO:0000256" key="8">
    <source>
        <dbReference type="ARBA" id="ARBA00048336"/>
    </source>
</evidence>
<dbReference type="PANTHER" id="PTHR11668:SF300">
    <property type="entry name" value="SERINE_THREONINE-PROTEIN PHOSPHATASE"/>
    <property type="match status" value="1"/>
</dbReference>
<keyword evidence="3" id="KW-0479">Metal-binding</keyword>
<evidence type="ECO:0000256" key="6">
    <source>
        <dbReference type="ARBA" id="ARBA00023211"/>
    </source>
</evidence>
<evidence type="ECO:0000259" key="10">
    <source>
        <dbReference type="SMART" id="SM00156"/>
    </source>
</evidence>
<dbReference type="Gene3D" id="3.60.21.10">
    <property type="match status" value="1"/>
</dbReference>
<comment type="caution">
    <text evidence="11">The sequence shown here is derived from an EMBL/GenBank/DDBJ whole genome shotgun (WGS) entry which is preliminary data.</text>
</comment>
<dbReference type="GO" id="GO:0046872">
    <property type="term" value="F:metal ion binding"/>
    <property type="evidence" value="ECO:0007669"/>
    <property type="project" value="UniProtKB-KW"/>
</dbReference>
<evidence type="ECO:0000256" key="4">
    <source>
        <dbReference type="ARBA" id="ARBA00022801"/>
    </source>
</evidence>
<dbReference type="InterPro" id="IPR029052">
    <property type="entry name" value="Metallo-depent_PP-like"/>
</dbReference>
<feature type="region of interest" description="Disordered" evidence="9">
    <location>
        <begin position="127"/>
        <end position="171"/>
    </location>
</feature>
<dbReference type="EMBL" id="JABSTR010000003">
    <property type="protein sequence ID" value="KAH9365395.1"/>
    <property type="molecule type" value="Genomic_DNA"/>
</dbReference>
<feature type="domain" description="Serine/threonine specific protein phosphatases" evidence="10">
    <location>
        <begin position="17"/>
        <end position="190"/>
    </location>
</feature>
<dbReference type="EC" id="3.1.3.16" evidence="2"/>
<dbReference type="SMART" id="SM00156">
    <property type="entry name" value="PP2Ac"/>
    <property type="match status" value="1"/>
</dbReference>
<organism evidence="11 12">
    <name type="scientific">Haemaphysalis longicornis</name>
    <name type="common">Bush tick</name>
    <dbReference type="NCBI Taxonomy" id="44386"/>
    <lineage>
        <taxon>Eukaryota</taxon>
        <taxon>Metazoa</taxon>
        <taxon>Ecdysozoa</taxon>
        <taxon>Arthropoda</taxon>
        <taxon>Chelicerata</taxon>
        <taxon>Arachnida</taxon>
        <taxon>Acari</taxon>
        <taxon>Parasitiformes</taxon>
        <taxon>Ixodida</taxon>
        <taxon>Ixodoidea</taxon>
        <taxon>Ixodidae</taxon>
        <taxon>Haemaphysalinae</taxon>
        <taxon>Haemaphysalis</taxon>
    </lineage>
</organism>
<name>A0A9J6FRI8_HAELO</name>
<keyword evidence="12" id="KW-1185">Reference proteome</keyword>